<feature type="transmembrane region" description="Helical" evidence="1">
    <location>
        <begin position="88"/>
        <end position="106"/>
    </location>
</feature>
<dbReference type="KEGG" id="srho:HH216_19600"/>
<dbReference type="EMBL" id="CP051677">
    <property type="protein sequence ID" value="QJD80383.1"/>
    <property type="molecule type" value="Genomic_DNA"/>
</dbReference>
<evidence type="ECO:0008006" key="4">
    <source>
        <dbReference type="Google" id="ProtNLM"/>
    </source>
</evidence>
<feature type="transmembrane region" description="Helical" evidence="1">
    <location>
        <begin position="163"/>
        <end position="182"/>
    </location>
</feature>
<dbReference type="AlphaFoldDB" id="A0A7L5DSY1"/>
<reference evidence="2 3" key="1">
    <citation type="submission" date="2020-04" db="EMBL/GenBank/DDBJ databases">
        <title>Genome sequencing of novel species.</title>
        <authorList>
            <person name="Heo J."/>
            <person name="Kim S.-J."/>
            <person name="Kim J.-S."/>
            <person name="Hong S.-B."/>
            <person name="Kwon S.-W."/>
        </authorList>
    </citation>
    <scope>NUCLEOTIDE SEQUENCE [LARGE SCALE GENOMIC DNA]</scope>
    <source>
        <strain evidence="2 3">CJU-R4</strain>
    </source>
</reference>
<accession>A0A7L5DSY1</accession>
<evidence type="ECO:0000256" key="1">
    <source>
        <dbReference type="SAM" id="Phobius"/>
    </source>
</evidence>
<evidence type="ECO:0000313" key="3">
    <source>
        <dbReference type="Proteomes" id="UP000501128"/>
    </source>
</evidence>
<feature type="transmembrane region" description="Helical" evidence="1">
    <location>
        <begin position="136"/>
        <end position="156"/>
    </location>
</feature>
<feature type="transmembrane region" description="Helical" evidence="1">
    <location>
        <begin position="188"/>
        <end position="207"/>
    </location>
</feature>
<keyword evidence="1" id="KW-0812">Transmembrane</keyword>
<dbReference type="Proteomes" id="UP000501128">
    <property type="component" value="Chromosome"/>
</dbReference>
<protein>
    <recommendedName>
        <fullName evidence="4">DoxX family protein</fullName>
    </recommendedName>
</protein>
<sequence length="360" mass="40800">METKQERIGTVGAIRNCVWLGLVSGLVNGFVFQRIGRKYLTPWLPISVVEGVSILLLVLGLGAALVAHWRSRQGKPGGQAIRSWLQYSIIYWLALDLSLFGWQKILKLQMMVPLGMLDSPFSSMSGETLVWAFYRWSYPFTVAIALLQLVSGYLLLFARTRLLALLLMVPMLVNIIGLDYFYDMPVWVLLHALVLLSGVAYLLSLYARQIRVFLHSKIDELVPSRLTVTTRNALKLSVFLLPILFFTTFEFPDKHPALTGKYQITDVVVNDTLQRITSPKDSVLSVAYIDFADDFVLDFNDYRFRYIGSYQYQPATDSLVVNWRYPVGKPPLIGTLTKEGTGLRFTGLMAGKRLKMVLQK</sequence>
<keyword evidence="3" id="KW-1185">Reference proteome</keyword>
<feature type="transmembrane region" description="Helical" evidence="1">
    <location>
        <begin position="43"/>
        <end position="67"/>
    </location>
</feature>
<name>A0A7L5DSY1_9BACT</name>
<feature type="transmembrane region" description="Helical" evidence="1">
    <location>
        <begin position="12"/>
        <end position="31"/>
    </location>
</feature>
<dbReference type="RefSeq" id="WP_169552342.1">
    <property type="nucleotide sequence ID" value="NZ_CP051677.1"/>
</dbReference>
<keyword evidence="1" id="KW-0472">Membrane</keyword>
<keyword evidence="1" id="KW-1133">Transmembrane helix</keyword>
<gene>
    <name evidence="2" type="ORF">HH216_19600</name>
</gene>
<proteinExistence type="predicted"/>
<organism evidence="2 3">
    <name type="scientific">Spirosoma rhododendri</name>
    <dbReference type="NCBI Taxonomy" id="2728024"/>
    <lineage>
        <taxon>Bacteria</taxon>
        <taxon>Pseudomonadati</taxon>
        <taxon>Bacteroidota</taxon>
        <taxon>Cytophagia</taxon>
        <taxon>Cytophagales</taxon>
        <taxon>Cytophagaceae</taxon>
        <taxon>Spirosoma</taxon>
    </lineage>
</organism>
<evidence type="ECO:0000313" key="2">
    <source>
        <dbReference type="EMBL" id="QJD80383.1"/>
    </source>
</evidence>